<dbReference type="Pfam" id="PF13472">
    <property type="entry name" value="Lipase_GDSL_2"/>
    <property type="match status" value="1"/>
</dbReference>
<dbReference type="GO" id="GO:0004622">
    <property type="term" value="F:phosphatidylcholine lysophospholipase activity"/>
    <property type="evidence" value="ECO:0007669"/>
    <property type="project" value="TreeGrafter"/>
</dbReference>
<dbReference type="InterPro" id="IPR036514">
    <property type="entry name" value="SGNH_hydro_sf"/>
</dbReference>
<name>A0AA96WCP1_9CYAN</name>
<protein>
    <recommendedName>
        <fullName evidence="1">SGNH hydrolase-type esterase domain-containing protein</fullName>
    </recommendedName>
</protein>
<dbReference type="SUPFAM" id="SSF52266">
    <property type="entry name" value="SGNH hydrolase"/>
    <property type="match status" value="1"/>
</dbReference>
<feature type="domain" description="SGNH hydrolase-type esterase" evidence="1">
    <location>
        <begin position="135"/>
        <end position="299"/>
    </location>
</feature>
<dbReference type="EMBL" id="CP053586">
    <property type="protein sequence ID" value="WNZ22793.1"/>
    <property type="molecule type" value="Genomic_DNA"/>
</dbReference>
<dbReference type="RefSeq" id="WP_316434336.1">
    <property type="nucleotide sequence ID" value="NZ_CP053586.1"/>
</dbReference>
<evidence type="ECO:0000313" key="2">
    <source>
        <dbReference type="EMBL" id="WNZ22793.1"/>
    </source>
</evidence>
<dbReference type="AlphaFoldDB" id="A0AA96WCP1"/>
<dbReference type="PANTHER" id="PTHR30383:SF5">
    <property type="entry name" value="SGNH HYDROLASE-TYPE ESTERASE DOMAIN-CONTAINING PROTEIN"/>
    <property type="match status" value="1"/>
</dbReference>
<reference evidence="2" key="1">
    <citation type="submission" date="2020-05" db="EMBL/GenBank/DDBJ databases">
        <authorList>
            <person name="Zhu T."/>
            <person name="Keshari N."/>
            <person name="Lu X."/>
        </authorList>
    </citation>
    <scope>NUCLEOTIDE SEQUENCE</scope>
    <source>
        <strain evidence="2">NK1-12</strain>
    </source>
</reference>
<gene>
    <name evidence="2" type="ORF">HJG54_07945</name>
</gene>
<accession>A0AA96WCP1</accession>
<dbReference type="InterPro" id="IPR013830">
    <property type="entry name" value="SGNH_hydro"/>
</dbReference>
<dbReference type="InterPro" id="IPR051532">
    <property type="entry name" value="Ester_Hydrolysis_Enzymes"/>
</dbReference>
<dbReference type="Gene3D" id="3.40.50.1110">
    <property type="entry name" value="SGNH hydrolase"/>
    <property type="match status" value="1"/>
</dbReference>
<proteinExistence type="predicted"/>
<organism evidence="2">
    <name type="scientific">Leptolyngbya sp. NK1-12</name>
    <dbReference type="NCBI Taxonomy" id="2547451"/>
    <lineage>
        <taxon>Bacteria</taxon>
        <taxon>Bacillati</taxon>
        <taxon>Cyanobacteriota</taxon>
        <taxon>Cyanophyceae</taxon>
        <taxon>Leptolyngbyales</taxon>
        <taxon>Leptolyngbyaceae</taxon>
        <taxon>Leptolyngbya group</taxon>
        <taxon>Leptolyngbya</taxon>
    </lineage>
</organism>
<dbReference type="PANTHER" id="PTHR30383">
    <property type="entry name" value="THIOESTERASE 1/PROTEASE 1/LYSOPHOSPHOLIPASE L1"/>
    <property type="match status" value="1"/>
</dbReference>
<sequence length="309" mass="34618">MSDLCVLTASLLMQGKVPGWKPATPPQQFWDALLNRRSTVDQLCSSNTASTTVTPVAAAHRPEFSPGTKSVSIQTPSQPASGSQLYAQRLAALRSGQLYTRLPADSFKPVWQTASYRPSYEDWLKLLAYEAKAVTQGQGSQRLTVLLGDSIAQWFPAEQLSRDRFWLNQGISGDTTSGVLKRLSVLDGTNPDSIYLMVGINDLRQGVSNREILKNLRQIIHRIRASHPYTRIYIHSILPTRLEEIPVNRIRRLNYNIKALTEQEGVYFVNLQPAFSDEDGHLQAQLTTDGIHLNARGYRMWQLAIAPVF</sequence>
<evidence type="ECO:0000259" key="1">
    <source>
        <dbReference type="Pfam" id="PF13472"/>
    </source>
</evidence>